<feature type="transmembrane region" description="Helical" evidence="6">
    <location>
        <begin position="130"/>
        <end position="156"/>
    </location>
</feature>
<keyword evidence="5 6" id="KW-0472">Membrane</keyword>
<organism evidence="8 9">
    <name type="scientific">Cytobacillus oceanisediminis 2691</name>
    <dbReference type="NCBI Taxonomy" id="1196031"/>
    <lineage>
        <taxon>Bacteria</taxon>
        <taxon>Bacillati</taxon>
        <taxon>Bacillota</taxon>
        <taxon>Bacilli</taxon>
        <taxon>Bacillales</taxon>
        <taxon>Bacillaceae</taxon>
        <taxon>Cytobacillus</taxon>
    </lineage>
</organism>
<dbReference type="KEGG" id="bon:A361_11945"/>
<dbReference type="PANTHER" id="PTHR12677:SF55">
    <property type="entry name" value="UNDECAPRENYL PHOSPHATE TRANSPORTER SAOUHSC_00901-RELATED"/>
    <property type="match status" value="1"/>
</dbReference>
<evidence type="ECO:0000256" key="6">
    <source>
        <dbReference type="RuleBase" id="RU366058"/>
    </source>
</evidence>
<dbReference type="EMBL" id="CP015506">
    <property type="protein sequence ID" value="AND39822.1"/>
    <property type="molecule type" value="Genomic_DNA"/>
</dbReference>
<evidence type="ECO:0000259" key="7">
    <source>
        <dbReference type="Pfam" id="PF09335"/>
    </source>
</evidence>
<dbReference type="InterPro" id="IPR015414">
    <property type="entry name" value="TMEM64"/>
</dbReference>
<evidence type="ECO:0000256" key="1">
    <source>
        <dbReference type="ARBA" id="ARBA00004651"/>
    </source>
</evidence>
<evidence type="ECO:0000256" key="4">
    <source>
        <dbReference type="ARBA" id="ARBA00022989"/>
    </source>
</evidence>
<feature type="transmembrane region" description="Helical" evidence="6">
    <location>
        <begin position="14"/>
        <end position="38"/>
    </location>
</feature>
<dbReference type="AlphaFoldDB" id="A0A160MAN4"/>
<evidence type="ECO:0000313" key="8">
    <source>
        <dbReference type="EMBL" id="AND39822.1"/>
    </source>
</evidence>
<dbReference type="PANTHER" id="PTHR12677">
    <property type="entry name" value="GOLGI APPARATUS MEMBRANE PROTEIN TVP38-RELATED"/>
    <property type="match status" value="1"/>
</dbReference>
<dbReference type="Pfam" id="PF09335">
    <property type="entry name" value="VTT_dom"/>
    <property type="match status" value="1"/>
</dbReference>
<feature type="transmembrane region" description="Helical" evidence="6">
    <location>
        <begin position="100"/>
        <end position="123"/>
    </location>
</feature>
<feature type="domain" description="VTT" evidence="7">
    <location>
        <begin position="33"/>
        <end position="153"/>
    </location>
</feature>
<reference evidence="8 9" key="1">
    <citation type="submission" date="2016-04" db="EMBL/GenBank/DDBJ databases">
        <title>Complete genome sequence of Bacillus oceanisediminis strain 2691.</title>
        <authorList>
            <person name="Jeong H."/>
            <person name="Kim H.J."/>
            <person name="Lee D.-W."/>
        </authorList>
    </citation>
    <scope>NUCLEOTIDE SEQUENCE [LARGE SCALE GENOMIC DNA]</scope>
    <source>
        <strain evidence="8 9">2691</strain>
    </source>
</reference>
<dbReference type="Proteomes" id="UP000077856">
    <property type="component" value="Chromosome"/>
</dbReference>
<evidence type="ECO:0000256" key="2">
    <source>
        <dbReference type="ARBA" id="ARBA00022475"/>
    </source>
</evidence>
<evidence type="ECO:0000313" key="9">
    <source>
        <dbReference type="Proteomes" id="UP000077856"/>
    </source>
</evidence>
<dbReference type="InterPro" id="IPR032816">
    <property type="entry name" value="VTT_dom"/>
</dbReference>
<name>A0A160MAN4_9BACI</name>
<accession>A0A160MAN4</accession>
<comment type="subcellular location">
    <subcellularLocation>
        <location evidence="1 6">Cell membrane</location>
        <topology evidence="1 6">Multi-pass membrane protein</topology>
    </subcellularLocation>
</comment>
<evidence type="ECO:0000256" key="5">
    <source>
        <dbReference type="ARBA" id="ARBA00023136"/>
    </source>
</evidence>
<proteinExistence type="inferred from homology"/>
<keyword evidence="4 6" id="KW-1133">Transmembrane helix</keyword>
<feature type="transmembrane region" description="Helical" evidence="6">
    <location>
        <begin position="50"/>
        <end position="70"/>
    </location>
</feature>
<gene>
    <name evidence="8" type="ORF">A361_11945</name>
</gene>
<protein>
    <recommendedName>
        <fullName evidence="6">TVP38/TMEM64 family membrane protein</fullName>
    </recommendedName>
</protein>
<dbReference type="GO" id="GO:0005886">
    <property type="term" value="C:plasma membrane"/>
    <property type="evidence" value="ECO:0007669"/>
    <property type="project" value="UniProtKB-SubCell"/>
</dbReference>
<keyword evidence="2 6" id="KW-1003">Cell membrane</keyword>
<dbReference type="eggNOG" id="COG0398">
    <property type="taxonomic scope" value="Bacteria"/>
</dbReference>
<feature type="transmembrane region" description="Helical" evidence="6">
    <location>
        <begin position="162"/>
        <end position="180"/>
    </location>
</feature>
<evidence type="ECO:0000256" key="3">
    <source>
        <dbReference type="ARBA" id="ARBA00022692"/>
    </source>
</evidence>
<dbReference type="STRING" id="1196031.A361_11945"/>
<dbReference type="RefSeq" id="WP_019382955.1">
    <property type="nucleotide sequence ID" value="NZ_CP015506.1"/>
</dbReference>
<comment type="similarity">
    <text evidence="6">Belongs to the TVP38/TMEM64 family.</text>
</comment>
<sequence>MFSDIIGWLSDEPILAAFFSISMNIAAAITGFLPSAFITAGTVAAFDLKMGLILLIIGEAAGAIISFILYRKGITALTSSFPQLKNNKLFSKLQNAEGPAAYFMVVLLRVLPFVPSGAVTLAAAYSRMRLLPFGIASTIGKIPALFIEAFAVSHALKLKMELQMAIFLFTAFSFLVYYLLKKYKLS</sequence>
<keyword evidence="3 6" id="KW-0812">Transmembrane</keyword>